<dbReference type="RefSeq" id="WP_379982706.1">
    <property type="nucleotide sequence ID" value="NZ_JBHSFV010000020.1"/>
</dbReference>
<proteinExistence type="predicted"/>
<keyword evidence="2" id="KW-1185">Reference proteome</keyword>
<name>A0ABV9I462_9FLAO</name>
<protein>
    <recommendedName>
        <fullName evidence="3">RHS repeat protein</fullName>
    </recommendedName>
</protein>
<evidence type="ECO:0008006" key="3">
    <source>
        <dbReference type="Google" id="ProtNLM"/>
    </source>
</evidence>
<evidence type="ECO:0000313" key="1">
    <source>
        <dbReference type="EMBL" id="MFC4636475.1"/>
    </source>
</evidence>
<organism evidence="1 2">
    <name type="scientific">Dokdonia ponticola</name>
    <dbReference type="NCBI Taxonomy" id="2041041"/>
    <lineage>
        <taxon>Bacteria</taxon>
        <taxon>Pseudomonadati</taxon>
        <taxon>Bacteroidota</taxon>
        <taxon>Flavobacteriia</taxon>
        <taxon>Flavobacteriales</taxon>
        <taxon>Flavobacteriaceae</taxon>
        <taxon>Dokdonia</taxon>
    </lineage>
</organism>
<accession>A0ABV9I462</accession>
<evidence type="ECO:0000313" key="2">
    <source>
        <dbReference type="Proteomes" id="UP001596043"/>
    </source>
</evidence>
<gene>
    <name evidence="1" type="ORF">ACFO3O_21395</name>
</gene>
<dbReference type="EMBL" id="JBHSFV010000020">
    <property type="protein sequence ID" value="MFC4636475.1"/>
    <property type="molecule type" value="Genomic_DNA"/>
</dbReference>
<comment type="caution">
    <text evidence="1">The sequence shown here is derived from an EMBL/GenBank/DDBJ whole genome shotgun (WGS) entry which is preliminary data.</text>
</comment>
<reference evidence="2" key="1">
    <citation type="journal article" date="2019" name="Int. J. Syst. Evol. Microbiol.">
        <title>The Global Catalogue of Microorganisms (GCM) 10K type strain sequencing project: providing services to taxonomists for standard genome sequencing and annotation.</title>
        <authorList>
            <consortium name="The Broad Institute Genomics Platform"/>
            <consortium name="The Broad Institute Genome Sequencing Center for Infectious Disease"/>
            <person name="Wu L."/>
            <person name="Ma J."/>
        </authorList>
    </citation>
    <scope>NUCLEOTIDE SEQUENCE [LARGE SCALE GENOMIC DNA]</scope>
    <source>
        <strain evidence="2">YJ-61-S</strain>
    </source>
</reference>
<dbReference type="Proteomes" id="UP001596043">
    <property type="component" value="Unassembled WGS sequence"/>
</dbReference>
<sequence length="1201" mass="135772">MSRKSLFLFIYFTLGVGFYSLQSQIGNDGPNNSSEYQAPDITPINPQTASLGRYGNVPINNATGKMGFSVPIYNISVDGENMPVSLEYSYGGLILEAAPSLWGLGWNLNAYGSITKEVRGLPDGHPDGYYGANNRKGTILEPFFASWNDHATATLGDIGIYDFIAILNNEYDSEVDKYTVNVGGMQFSFKLRYEGNTVVPYYLSQHNYTVDVTMSTVEYFSVASFVVTSDKGVKYYFDSDNTESVYTEPVGLTKYTEDKNTSWVLSRVLYPNGEEIEYTYNEELYDLWGYAAWGTTLITNFEEIPPGQVESFVTGYGERISKTVMRRMNLSRIDFPEGSLDFGMTTNADGRKLYNSITLRNLQNSIVNQYDINYLGVRDGLVNIQKNNELLYGFEYYGVQAVGGMPNFFQSENDLPLDQDFWKYYNDANNEYAINLEQGGYIADKSPKFTSTRLGAMHRIIYPTGGYSKIEYEQNQIVDDYNEAVGNNNTPFNRQLLVQLNPSIDNNEREVTFQYTFSQPTEAYISHKLEGDAFGNFLEAKISKVSGGACPTYNCYSGGYDQSGYYYQQAPSMRQVLKTDCSFYPLPVLCPTLVTSIGPDDTPSGYGYKEENSAGRVVIAPGTYEFKITTRPNNGQSPPLFNTGSMHGEIRIGFYEPPTDQNNEPPLYANVNIGGIRVAKISHYTDGALSNQTIYDYNNDQGFSTGRSNHIPEETFSQYLTRLNYNGGNYYQEQRVHDLKAFSFLNEANGVPVYYSRVRTYSRESEIFTPVSGEEALSVSSIPLDTNPNGSRIITVSGPVPNAVLLVDGVYGRYIDVYPEGYTTQEFTFPQNYNYYIYPGIPKQEDLTKAMPKASESKAYNLENFEYATVSSKETQYELFKKPSANLEYFNNGRVYSYDTNTDHPWSFKIAIKPHRILDYSEHCYCFEYPSDPDEAQALKDLHDVHPYRELPISRRPIETVTYTQGITTTQEIEYDSHTQVKNQTTTTSEGEVILQELFYPYSSEVASESQYQSMVNSNIITTPVMTKTLQDGVLLATKKTNFINVQNGFKPRAIHSAKGSEAIEERVSFDRYSNKGNIQEVRQSNGQYISYIWGYNGKYVVAKIENARYSSASSGLNFFILDNPSSDVDLRLEIEKVRTNVPNALVTTYTYKPLVGVTSVTDPRGYTMFYEYDAQNRLKLVKDQDGKVYSKNEYNYSTSN</sequence>